<dbReference type="SUPFAM" id="SSF52266">
    <property type="entry name" value="SGNH hydrolase"/>
    <property type="match status" value="1"/>
</dbReference>
<dbReference type="InterPro" id="IPR001087">
    <property type="entry name" value="GDSL"/>
</dbReference>
<evidence type="ECO:0008006" key="8">
    <source>
        <dbReference type="Google" id="ProtNLM"/>
    </source>
</evidence>
<dbReference type="AlphaFoldDB" id="A0A835HWL3"/>
<evidence type="ECO:0000256" key="2">
    <source>
        <dbReference type="ARBA" id="ARBA00022729"/>
    </source>
</evidence>
<dbReference type="PANTHER" id="PTHR22835">
    <property type="entry name" value="ZINC FINGER FYVE DOMAIN CONTAINING PROTEIN"/>
    <property type="match status" value="1"/>
</dbReference>
<keyword evidence="7" id="KW-1185">Reference proteome</keyword>
<proteinExistence type="inferred from homology"/>
<evidence type="ECO:0000256" key="5">
    <source>
        <dbReference type="SAM" id="SignalP"/>
    </source>
</evidence>
<reference evidence="6 7" key="1">
    <citation type="submission" date="2020-10" db="EMBL/GenBank/DDBJ databases">
        <title>The Coptis chinensis genome and diversification of protoberbering-type alkaloids.</title>
        <authorList>
            <person name="Wang B."/>
            <person name="Shu S."/>
            <person name="Song C."/>
            <person name="Liu Y."/>
        </authorList>
    </citation>
    <scope>NUCLEOTIDE SEQUENCE [LARGE SCALE GENOMIC DNA]</scope>
    <source>
        <strain evidence="6">HL-2020</strain>
        <tissue evidence="6">Leaf</tissue>
    </source>
</reference>
<name>A0A835HWL3_9MAGN</name>
<evidence type="ECO:0000256" key="1">
    <source>
        <dbReference type="ARBA" id="ARBA00008668"/>
    </source>
</evidence>
<dbReference type="EMBL" id="JADFTS010000005">
    <property type="protein sequence ID" value="KAF9607485.1"/>
    <property type="molecule type" value="Genomic_DNA"/>
</dbReference>
<accession>A0A835HWL3</accession>
<evidence type="ECO:0000313" key="7">
    <source>
        <dbReference type="Proteomes" id="UP000631114"/>
    </source>
</evidence>
<dbReference type="Proteomes" id="UP000631114">
    <property type="component" value="Unassembled WGS sequence"/>
</dbReference>
<feature type="chain" id="PRO_5032519869" description="GDSL esterase/lipase" evidence="5">
    <location>
        <begin position="29"/>
        <end position="390"/>
    </location>
</feature>
<dbReference type="Pfam" id="PF00657">
    <property type="entry name" value="Lipase_GDSL"/>
    <property type="match status" value="1"/>
</dbReference>
<gene>
    <name evidence="6" type="ORF">IFM89_036082</name>
</gene>
<evidence type="ECO:0000256" key="3">
    <source>
        <dbReference type="ARBA" id="ARBA00022801"/>
    </source>
</evidence>
<comment type="similarity">
    <text evidence="1">Belongs to the 'GDSL' lipolytic enzyme family.</text>
</comment>
<keyword evidence="4" id="KW-0325">Glycoprotein</keyword>
<feature type="signal peptide" evidence="5">
    <location>
        <begin position="1"/>
        <end position="28"/>
    </location>
</feature>
<dbReference type="InterPro" id="IPR035669">
    <property type="entry name" value="SGNH_plant_lipase-like"/>
</dbReference>
<dbReference type="InterPro" id="IPR036514">
    <property type="entry name" value="SGNH_hydro_sf"/>
</dbReference>
<keyword evidence="3" id="KW-0378">Hydrolase</keyword>
<organism evidence="6 7">
    <name type="scientific">Coptis chinensis</name>
    <dbReference type="NCBI Taxonomy" id="261450"/>
    <lineage>
        <taxon>Eukaryota</taxon>
        <taxon>Viridiplantae</taxon>
        <taxon>Streptophyta</taxon>
        <taxon>Embryophyta</taxon>
        <taxon>Tracheophyta</taxon>
        <taxon>Spermatophyta</taxon>
        <taxon>Magnoliopsida</taxon>
        <taxon>Ranunculales</taxon>
        <taxon>Ranunculaceae</taxon>
        <taxon>Coptidoideae</taxon>
        <taxon>Coptis</taxon>
    </lineage>
</organism>
<dbReference type="GO" id="GO:0016788">
    <property type="term" value="F:hydrolase activity, acting on ester bonds"/>
    <property type="evidence" value="ECO:0007669"/>
    <property type="project" value="InterPro"/>
</dbReference>
<sequence>MASFSSFSYQATLLTLAIFFASYASTSSSSSTTVNASRATQAGHFTKIFAFGDSYTDTGNTKSDTGPNGFMHVSKPPYGMTFFHQPTNRYSDGRLVIDFVAEALSLPYLPPYLNLKANKVHGVNFAVAGATAINHSFFVRNNLTLNRTPQSILTELAWFKKFFNSQVCRGTKLRNCKALMSDSLFWIGEIGANDIAYNLGSTVSNALIQKLTMDSVTLFLQELLDMGAKYIVVQGAPPTGCLPLALTLAAPDDRDEIGCVASANNQSYHHNSLLQVRLKYLRRRYPHAIISYADYWNAYQTIMKNTHKYGFTKPFMACCGTGGPPLNFDIFSTCGSQAASIACPNPAKFINWDGVHLTEGMYKVVADLLLRGGYMHPPFNFLLSSRSRGV</sequence>
<dbReference type="PANTHER" id="PTHR22835:SF557">
    <property type="entry name" value="LIPASE_HYDROLASE FAMILY PROTEIN, PUTATIVE, EXPRESSED-RELATED"/>
    <property type="match status" value="1"/>
</dbReference>
<evidence type="ECO:0000313" key="6">
    <source>
        <dbReference type="EMBL" id="KAF9607485.1"/>
    </source>
</evidence>
<dbReference type="OrthoDB" id="1600564at2759"/>
<evidence type="ECO:0000256" key="4">
    <source>
        <dbReference type="ARBA" id="ARBA00023180"/>
    </source>
</evidence>
<comment type="caution">
    <text evidence="6">The sequence shown here is derived from an EMBL/GenBank/DDBJ whole genome shotgun (WGS) entry which is preliminary data.</text>
</comment>
<keyword evidence="2 5" id="KW-0732">Signal</keyword>
<dbReference type="CDD" id="cd01837">
    <property type="entry name" value="SGNH_plant_lipase_like"/>
    <property type="match status" value="1"/>
</dbReference>
<dbReference type="Gene3D" id="3.40.50.1110">
    <property type="entry name" value="SGNH hydrolase"/>
    <property type="match status" value="1"/>
</dbReference>
<protein>
    <recommendedName>
        <fullName evidence="8">GDSL esterase/lipase</fullName>
    </recommendedName>
</protein>